<dbReference type="Proteomes" id="UP000812961">
    <property type="component" value="Unassembled WGS sequence"/>
</dbReference>
<dbReference type="InterPro" id="IPR012223">
    <property type="entry name" value="TEII"/>
</dbReference>
<dbReference type="PANTHER" id="PTHR11487">
    <property type="entry name" value="THIOESTERASE"/>
    <property type="match status" value="1"/>
</dbReference>
<organism evidence="3 4">
    <name type="scientific">Chitinophaga rhizophila</name>
    <dbReference type="NCBI Taxonomy" id="2866212"/>
    <lineage>
        <taxon>Bacteria</taxon>
        <taxon>Pseudomonadati</taxon>
        <taxon>Bacteroidota</taxon>
        <taxon>Chitinophagia</taxon>
        <taxon>Chitinophagales</taxon>
        <taxon>Chitinophagaceae</taxon>
        <taxon>Chitinophaga</taxon>
    </lineage>
</organism>
<dbReference type="InterPro" id="IPR029058">
    <property type="entry name" value="AB_hydrolase_fold"/>
</dbReference>
<feature type="domain" description="Thioesterase" evidence="2">
    <location>
        <begin position="2"/>
        <end position="213"/>
    </location>
</feature>
<sequence length="235" mass="26897">MHIIMLPFAGGNKHSYQAITGNVPNIHTLEYPGRGTRIREPLPVTLDLLVEDVLQQLKKTIDIHSKYMLYGHSMGALIAYLLCRKIKTLGLPMPQKLVVSGRKSPHIKRKRFLSQLHDADFIQEVTGMGGIPDEVLQYPELMEFIIPILKGDFRVYESYQYIPGEKLSVPIDVFYGSEEGIREEDIVGWKEESLQPVHIREMKGNHFFILDHAAYFSEYLRNHLGYTGVAGRTYP</sequence>
<dbReference type="RefSeq" id="WP_220248261.1">
    <property type="nucleotide sequence ID" value="NZ_JAICCF010000001.1"/>
</dbReference>
<evidence type="ECO:0000313" key="4">
    <source>
        <dbReference type="Proteomes" id="UP000812961"/>
    </source>
</evidence>
<comment type="similarity">
    <text evidence="1">Belongs to the thioesterase family.</text>
</comment>
<evidence type="ECO:0000313" key="3">
    <source>
        <dbReference type="EMBL" id="MBW8683028.1"/>
    </source>
</evidence>
<dbReference type="SUPFAM" id="SSF53474">
    <property type="entry name" value="alpha/beta-Hydrolases"/>
    <property type="match status" value="1"/>
</dbReference>
<gene>
    <name evidence="3" type="ORF">K1Y79_01660</name>
</gene>
<dbReference type="Gene3D" id="3.40.50.1820">
    <property type="entry name" value="alpha/beta hydrolase"/>
    <property type="match status" value="1"/>
</dbReference>
<evidence type="ECO:0000256" key="1">
    <source>
        <dbReference type="ARBA" id="ARBA00007169"/>
    </source>
</evidence>
<dbReference type="Pfam" id="PF00975">
    <property type="entry name" value="Thioesterase"/>
    <property type="match status" value="1"/>
</dbReference>
<keyword evidence="4" id="KW-1185">Reference proteome</keyword>
<dbReference type="EMBL" id="JAICCF010000001">
    <property type="protein sequence ID" value="MBW8683028.1"/>
    <property type="molecule type" value="Genomic_DNA"/>
</dbReference>
<comment type="caution">
    <text evidence="3">The sequence shown here is derived from an EMBL/GenBank/DDBJ whole genome shotgun (WGS) entry which is preliminary data.</text>
</comment>
<accession>A0ABS7G5X2</accession>
<protein>
    <recommendedName>
        <fullName evidence="2">Thioesterase domain-containing protein</fullName>
    </recommendedName>
</protein>
<dbReference type="InterPro" id="IPR001031">
    <property type="entry name" value="Thioesterase"/>
</dbReference>
<evidence type="ECO:0000259" key="2">
    <source>
        <dbReference type="Pfam" id="PF00975"/>
    </source>
</evidence>
<reference evidence="3 4" key="1">
    <citation type="submission" date="2021-08" db="EMBL/GenBank/DDBJ databases">
        <title>The genome sequence of Chitinophaga sp. B61.</title>
        <authorList>
            <person name="Zhang X."/>
        </authorList>
    </citation>
    <scope>NUCLEOTIDE SEQUENCE [LARGE SCALE GENOMIC DNA]</scope>
    <source>
        <strain evidence="3 4">B61</strain>
    </source>
</reference>
<name>A0ABS7G5X2_9BACT</name>
<proteinExistence type="inferred from homology"/>
<dbReference type="PANTHER" id="PTHR11487:SF0">
    <property type="entry name" value="S-ACYL FATTY ACID SYNTHASE THIOESTERASE, MEDIUM CHAIN"/>
    <property type="match status" value="1"/>
</dbReference>